<organism evidence="3 4">
    <name type="scientific">Cutaneotrichosporon oleaginosum</name>
    <dbReference type="NCBI Taxonomy" id="879819"/>
    <lineage>
        <taxon>Eukaryota</taxon>
        <taxon>Fungi</taxon>
        <taxon>Dikarya</taxon>
        <taxon>Basidiomycota</taxon>
        <taxon>Agaricomycotina</taxon>
        <taxon>Tremellomycetes</taxon>
        <taxon>Trichosporonales</taxon>
        <taxon>Trichosporonaceae</taxon>
        <taxon>Cutaneotrichosporon</taxon>
    </lineage>
</organism>
<dbReference type="Pfam" id="PF21671">
    <property type="entry name" value="CPL1-like"/>
    <property type="match status" value="1"/>
</dbReference>
<dbReference type="Proteomes" id="UP000053611">
    <property type="component" value="Unassembled WGS sequence"/>
</dbReference>
<evidence type="ECO:0000256" key="1">
    <source>
        <dbReference type="SAM" id="SignalP"/>
    </source>
</evidence>
<dbReference type="STRING" id="879819.A0A0J0XM82"/>
<keyword evidence="1" id="KW-0732">Signal</keyword>
<evidence type="ECO:0000313" key="4">
    <source>
        <dbReference type="Proteomes" id="UP000053611"/>
    </source>
</evidence>
<feature type="domain" description="Protein CPL1-like" evidence="2">
    <location>
        <begin position="223"/>
        <end position="275"/>
    </location>
</feature>
<feature type="signal peptide" evidence="1">
    <location>
        <begin position="1"/>
        <end position="18"/>
    </location>
</feature>
<feature type="chain" id="PRO_5005245407" description="Protein CPL1-like domain-containing protein" evidence="1">
    <location>
        <begin position="19"/>
        <end position="282"/>
    </location>
</feature>
<dbReference type="InterPro" id="IPR048661">
    <property type="entry name" value="CPL1-like"/>
</dbReference>
<evidence type="ECO:0000313" key="3">
    <source>
        <dbReference type="EMBL" id="KLT42235.1"/>
    </source>
</evidence>
<keyword evidence="4" id="KW-1185">Reference proteome</keyword>
<dbReference type="PANTHER" id="PTHR35192:SF2">
    <property type="entry name" value="APPLE DOMAIN-CONTAINING PROTEIN"/>
    <property type="match status" value="1"/>
</dbReference>
<reference evidence="3 4" key="1">
    <citation type="submission" date="2015-03" db="EMBL/GenBank/DDBJ databases">
        <title>Genomics and transcriptomics of the oil-accumulating basidiomycete yeast T. oleaginosus allow insights into substrate utilization and the diverse evolutionary trajectories of mating systems in fungi.</title>
        <authorList>
            <consortium name="DOE Joint Genome Institute"/>
            <person name="Kourist R."/>
            <person name="Kracht O."/>
            <person name="Bracharz F."/>
            <person name="Lipzen A."/>
            <person name="Nolan M."/>
            <person name="Ohm R."/>
            <person name="Grigoriev I."/>
            <person name="Sun S."/>
            <person name="Heitman J."/>
            <person name="Bruck T."/>
            <person name="Nowrousian M."/>
        </authorList>
    </citation>
    <scope>NUCLEOTIDE SEQUENCE [LARGE SCALE GENOMIC DNA]</scope>
    <source>
        <strain evidence="3 4">IBC0246</strain>
    </source>
</reference>
<dbReference type="InterPro" id="IPR038955">
    <property type="entry name" value="PriA/CPL1_fungi"/>
</dbReference>
<name>A0A0J0XM82_9TREE</name>
<dbReference type="EMBL" id="KQ087207">
    <property type="protein sequence ID" value="KLT42235.1"/>
    <property type="molecule type" value="Genomic_DNA"/>
</dbReference>
<proteinExistence type="predicted"/>
<dbReference type="AlphaFoldDB" id="A0A0J0XM82"/>
<evidence type="ECO:0000259" key="2">
    <source>
        <dbReference type="Pfam" id="PF21671"/>
    </source>
</evidence>
<sequence>MVRLSAIYFIAAFITAFATELVADTTPAPSSPLLETRTRGDLVSGCTCCGYDVSFGSDIKKMKTYYILNWALGKNTKNQGFCFTKGKLQAPYVQAIRNAVESGRDTPSVSAKGARTLCWLMGWNTNAKCVDGIVRGFEHFIVGKDGRTPSMWLRKGCNYPRDNFVPTDCYCGWECLPGFSRSGNQCIPTSQKAPSSVPAPPKRKRSPCTGGAELCPVPAAKGFECIDTESSLEACGACPFQPGSVDCTTLPGVDSVECVQGACRVKSCMRGHMLVDNECRPQ</sequence>
<dbReference type="PANTHER" id="PTHR35192">
    <property type="entry name" value="PROTEIN, PUTATIVE-RELATED"/>
    <property type="match status" value="1"/>
</dbReference>
<dbReference type="GeneID" id="28986779"/>
<accession>A0A0J0XM82</accession>
<dbReference type="OrthoDB" id="2594416at2759"/>
<dbReference type="RefSeq" id="XP_018278726.1">
    <property type="nucleotide sequence ID" value="XM_018426176.1"/>
</dbReference>
<protein>
    <recommendedName>
        <fullName evidence="2">Protein CPL1-like domain-containing protein</fullName>
    </recommendedName>
</protein>
<gene>
    <name evidence="3" type="ORF">CC85DRAFT_318986</name>
</gene>